<dbReference type="EMBL" id="RXIC02000020">
    <property type="protein sequence ID" value="KAB1224287.1"/>
    <property type="molecule type" value="Genomic_DNA"/>
</dbReference>
<feature type="domain" description="NusG-like N-terminal" evidence="5">
    <location>
        <begin position="95"/>
        <end position="211"/>
    </location>
</feature>
<dbReference type="InterPro" id="IPR014722">
    <property type="entry name" value="Rib_uL2_dom2"/>
</dbReference>
<dbReference type="OrthoDB" id="8300383at2759"/>
<comment type="caution">
    <text evidence="6">The sequence shown here is derived from an EMBL/GenBank/DDBJ whole genome shotgun (WGS) entry which is preliminary data.</text>
</comment>
<dbReference type="PANTHER" id="PTHR30265:SF4">
    <property type="entry name" value="KOW MOTIF FAMILY PROTEIN, EXPRESSED"/>
    <property type="match status" value="1"/>
</dbReference>
<dbReference type="Gene3D" id="3.30.70.940">
    <property type="entry name" value="NusG, N-terminal domain"/>
    <property type="match status" value="1"/>
</dbReference>
<dbReference type="Pfam" id="PF02357">
    <property type="entry name" value="NusG"/>
    <property type="match status" value="1"/>
</dbReference>
<dbReference type="GO" id="GO:0006354">
    <property type="term" value="P:DNA-templated transcription elongation"/>
    <property type="evidence" value="ECO:0007669"/>
    <property type="project" value="InterPro"/>
</dbReference>
<evidence type="ECO:0000256" key="4">
    <source>
        <dbReference type="SAM" id="MobiDB-lite"/>
    </source>
</evidence>
<proteinExistence type="predicted"/>
<dbReference type="InterPro" id="IPR036735">
    <property type="entry name" value="NGN_dom_sf"/>
</dbReference>
<evidence type="ECO:0000256" key="2">
    <source>
        <dbReference type="ARBA" id="ARBA00023015"/>
    </source>
</evidence>
<evidence type="ECO:0000313" key="6">
    <source>
        <dbReference type="EMBL" id="KAB1224287.1"/>
    </source>
</evidence>
<dbReference type="CDD" id="cd09890">
    <property type="entry name" value="NGN_plant"/>
    <property type="match status" value="1"/>
</dbReference>
<feature type="compositionally biased region" description="Basic and acidic residues" evidence="4">
    <location>
        <begin position="213"/>
        <end position="230"/>
    </location>
</feature>
<dbReference type="Gene3D" id="2.30.30.30">
    <property type="match status" value="1"/>
</dbReference>
<accession>A0A6A1WKA3</accession>
<dbReference type="Proteomes" id="UP000516437">
    <property type="component" value="Chromosome 2"/>
</dbReference>
<dbReference type="GO" id="GO:0031564">
    <property type="term" value="P:transcription antitermination"/>
    <property type="evidence" value="ECO:0007669"/>
    <property type="project" value="UniProtKB-KW"/>
</dbReference>
<evidence type="ECO:0000259" key="5">
    <source>
        <dbReference type="SMART" id="SM00738"/>
    </source>
</evidence>
<dbReference type="SUPFAM" id="SSF82679">
    <property type="entry name" value="N-utilization substance G protein NusG, N-terminal domain"/>
    <property type="match status" value="1"/>
</dbReference>
<dbReference type="InterPro" id="IPR008991">
    <property type="entry name" value="Translation_prot_SH3-like_sf"/>
</dbReference>
<reference evidence="6 7" key="1">
    <citation type="journal article" date="2019" name="Plant Biotechnol. J.">
        <title>The red bayberry genome and genetic basis of sex determination.</title>
        <authorList>
            <person name="Jia H.M."/>
            <person name="Jia H.J."/>
            <person name="Cai Q.L."/>
            <person name="Wang Y."/>
            <person name="Zhao H.B."/>
            <person name="Yang W.F."/>
            <person name="Wang G.Y."/>
            <person name="Li Y.H."/>
            <person name="Zhan D.L."/>
            <person name="Shen Y.T."/>
            <person name="Niu Q.F."/>
            <person name="Chang L."/>
            <person name="Qiu J."/>
            <person name="Zhao L."/>
            <person name="Xie H.B."/>
            <person name="Fu W.Y."/>
            <person name="Jin J."/>
            <person name="Li X.W."/>
            <person name="Jiao Y."/>
            <person name="Zhou C.C."/>
            <person name="Tu T."/>
            <person name="Chai C.Y."/>
            <person name="Gao J.L."/>
            <person name="Fan L.J."/>
            <person name="van de Weg E."/>
            <person name="Wang J.Y."/>
            <person name="Gao Z.S."/>
        </authorList>
    </citation>
    <scope>NUCLEOTIDE SEQUENCE [LARGE SCALE GENOMIC DNA]</scope>
    <source>
        <tissue evidence="6">Leaves</tissue>
    </source>
</reference>
<dbReference type="SMART" id="SM00738">
    <property type="entry name" value="NGN"/>
    <property type="match status" value="1"/>
</dbReference>
<sequence>MMKQGLLLWRSPCQHSLSFPSRPFPHTTTKRPLISISANTEQLTARERRRLRNESRESNATNWREQVEERLIKKPKKRYASWTEELNLDTLAKLGPQWWVVRVARVRAEETAEILARLLARNFPDIDFKVYSPAVHVKRILKNGSLSVKPKPLFPGCVFLRCVLNKEIHDSILECDGVGGFIGSKVGNTKRQINKPRPVSVVDMEAIFRQAKEEQEKTDRAFEESQRGESLKSGMLSVDSHLDPSDGTKSVMDSKPKKRTRKASDPLTNGSSAAKDYKLLVPGSSVRVVSGTFAEFVGSLKKLNRKSGKATVGFTLFGKESLVDLDVSDIVAETN</sequence>
<dbReference type="InterPro" id="IPR043425">
    <property type="entry name" value="NusG-like"/>
</dbReference>
<dbReference type="SUPFAM" id="SSF50104">
    <property type="entry name" value="Translation proteins SH3-like domain"/>
    <property type="match status" value="1"/>
</dbReference>
<evidence type="ECO:0000256" key="1">
    <source>
        <dbReference type="ARBA" id="ARBA00022814"/>
    </source>
</evidence>
<organism evidence="6 7">
    <name type="scientific">Morella rubra</name>
    <name type="common">Chinese bayberry</name>
    <dbReference type="NCBI Taxonomy" id="262757"/>
    <lineage>
        <taxon>Eukaryota</taxon>
        <taxon>Viridiplantae</taxon>
        <taxon>Streptophyta</taxon>
        <taxon>Embryophyta</taxon>
        <taxon>Tracheophyta</taxon>
        <taxon>Spermatophyta</taxon>
        <taxon>Magnoliopsida</taxon>
        <taxon>eudicotyledons</taxon>
        <taxon>Gunneridae</taxon>
        <taxon>Pentapetalae</taxon>
        <taxon>rosids</taxon>
        <taxon>fabids</taxon>
        <taxon>Fagales</taxon>
        <taxon>Myricaceae</taxon>
        <taxon>Morella</taxon>
    </lineage>
</organism>
<dbReference type="InterPro" id="IPR006645">
    <property type="entry name" value="NGN-like_dom"/>
</dbReference>
<name>A0A6A1WKA3_9ROSI</name>
<keyword evidence="2" id="KW-0805">Transcription regulation</keyword>
<feature type="region of interest" description="Disordered" evidence="4">
    <location>
        <begin position="213"/>
        <end position="269"/>
    </location>
</feature>
<dbReference type="AlphaFoldDB" id="A0A6A1WKA3"/>
<evidence type="ECO:0000256" key="3">
    <source>
        <dbReference type="ARBA" id="ARBA00023163"/>
    </source>
</evidence>
<dbReference type="PANTHER" id="PTHR30265">
    <property type="entry name" value="RHO-INTERACTING TRANSCRIPTION TERMINATION FACTOR NUSG"/>
    <property type="match status" value="1"/>
</dbReference>
<evidence type="ECO:0000313" key="7">
    <source>
        <dbReference type="Proteomes" id="UP000516437"/>
    </source>
</evidence>
<keyword evidence="1" id="KW-0889">Transcription antitermination</keyword>
<keyword evidence="7" id="KW-1185">Reference proteome</keyword>
<gene>
    <name evidence="6" type="ORF">CJ030_MR2G000919</name>
</gene>
<dbReference type="CDD" id="cd06091">
    <property type="entry name" value="KOW_NusG"/>
    <property type="match status" value="1"/>
</dbReference>
<protein>
    <submittedName>
        <fullName evidence="6">Transcription termination/antitermination protein NusG</fullName>
    </submittedName>
</protein>
<keyword evidence="3" id="KW-0804">Transcription</keyword>